<dbReference type="EMBL" id="VSRR010003560">
    <property type="protein sequence ID" value="MPC36620.1"/>
    <property type="molecule type" value="Genomic_DNA"/>
</dbReference>
<organism evidence="1 2">
    <name type="scientific">Portunus trituberculatus</name>
    <name type="common">Swimming crab</name>
    <name type="synonym">Neptunus trituberculatus</name>
    <dbReference type="NCBI Taxonomy" id="210409"/>
    <lineage>
        <taxon>Eukaryota</taxon>
        <taxon>Metazoa</taxon>
        <taxon>Ecdysozoa</taxon>
        <taxon>Arthropoda</taxon>
        <taxon>Crustacea</taxon>
        <taxon>Multicrustacea</taxon>
        <taxon>Malacostraca</taxon>
        <taxon>Eumalacostraca</taxon>
        <taxon>Eucarida</taxon>
        <taxon>Decapoda</taxon>
        <taxon>Pleocyemata</taxon>
        <taxon>Brachyura</taxon>
        <taxon>Eubrachyura</taxon>
        <taxon>Portunoidea</taxon>
        <taxon>Portunidae</taxon>
        <taxon>Portuninae</taxon>
        <taxon>Portunus</taxon>
    </lineage>
</organism>
<evidence type="ECO:0000313" key="1">
    <source>
        <dbReference type="EMBL" id="MPC36620.1"/>
    </source>
</evidence>
<dbReference type="Proteomes" id="UP000324222">
    <property type="component" value="Unassembled WGS sequence"/>
</dbReference>
<name>A0A5B7EPK2_PORTR</name>
<dbReference type="AlphaFoldDB" id="A0A5B7EPK2"/>
<gene>
    <name evidence="1" type="ORF">E2C01_030085</name>
</gene>
<proteinExistence type="predicted"/>
<reference evidence="1 2" key="1">
    <citation type="submission" date="2019-05" db="EMBL/GenBank/DDBJ databases">
        <title>Another draft genome of Portunus trituberculatus and its Hox gene families provides insights of decapod evolution.</title>
        <authorList>
            <person name="Jeong J.-H."/>
            <person name="Song I."/>
            <person name="Kim S."/>
            <person name="Choi T."/>
            <person name="Kim D."/>
            <person name="Ryu S."/>
            <person name="Kim W."/>
        </authorList>
    </citation>
    <scope>NUCLEOTIDE SEQUENCE [LARGE SCALE GENOMIC DNA]</scope>
    <source>
        <tissue evidence="1">Muscle</tissue>
    </source>
</reference>
<protein>
    <submittedName>
        <fullName evidence="1">Uncharacterized protein</fullName>
    </submittedName>
</protein>
<keyword evidence="2" id="KW-1185">Reference proteome</keyword>
<evidence type="ECO:0000313" key="2">
    <source>
        <dbReference type="Proteomes" id="UP000324222"/>
    </source>
</evidence>
<sequence>MKTKHKIPLSLTPKPQKVLGKLLLLPLLPLGLHRVGFEEAVPGQVYHAPLVLGKAGAVEGQTRQATNSPQMSPS</sequence>
<accession>A0A5B7EPK2</accession>
<comment type="caution">
    <text evidence="1">The sequence shown here is derived from an EMBL/GenBank/DDBJ whole genome shotgun (WGS) entry which is preliminary data.</text>
</comment>